<dbReference type="Proteomes" id="UP000184512">
    <property type="component" value="Unassembled WGS sequence"/>
</dbReference>
<dbReference type="Gene3D" id="1.10.10.10">
    <property type="entry name" value="Winged helix-like DNA-binding domain superfamily/Winged helix DNA-binding domain"/>
    <property type="match status" value="1"/>
</dbReference>
<dbReference type="Pfam" id="PF13730">
    <property type="entry name" value="HTH_36"/>
    <property type="match status" value="1"/>
</dbReference>
<dbReference type="SUPFAM" id="SSF46785">
    <property type="entry name" value="Winged helix' DNA-binding domain"/>
    <property type="match status" value="1"/>
</dbReference>
<organism evidence="2 3">
    <name type="scientific">Tessaracoccus bendigoensis DSM 12906</name>
    <dbReference type="NCBI Taxonomy" id="1123357"/>
    <lineage>
        <taxon>Bacteria</taxon>
        <taxon>Bacillati</taxon>
        <taxon>Actinomycetota</taxon>
        <taxon>Actinomycetes</taxon>
        <taxon>Propionibacteriales</taxon>
        <taxon>Propionibacteriaceae</taxon>
        <taxon>Tessaracoccus</taxon>
    </lineage>
</organism>
<dbReference type="AlphaFoldDB" id="A0A1M6JH44"/>
<dbReference type="RefSeq" id="WP_073188915.1">
    <property type="nucleotide sequence ID" value="NZ_FQZG01000050.1"/>
</dbReference>
<feature type="region of interest" description="Disordered" evidence="1">
    <location>
        <begin position="154"/>
        <end position="223"/>
    </location>
</feature>
<evidence type="ECO:0000313" key="2">
    <source>
        <dbReference type="EMBL" id="SHJ46048.1"/>
    </source>
</evidence>
<proteinExistence type="predicted"/>
<feature type="region of interest" description="Disordered" evidence="1">
    <location>
        <begin position="98"/>
        <end position="137"/>
    </location>
</feature>
<dbReference type="InterPro" id="IPR036388">
    <property type="entry name" value="WH-like_DNA-bd_sf"/>
</dbReference>
<name>A0A1M6JH44_9ACTN</name>
<feature type="compositionally biased region" description="Polar residues" evidence="1">
    <location>
        <begin position="112"/>
        <end position="124"/>
    </location>
</feature>
<gene>
    <name evidence="2" type="ORF">SAMN02745244_02562</name>
</gene>
<dbReference type="EMBL" id="FQZG01000050">
    <property type="protein sequence ID" value="SHJ46048.1"/>
    <property type="molecule type" value="Genomic_DNA"/>
</dbReference>
<dbReference type="InterPro" id="IPR036390">
    <property type="entry name" value="WH_DNA-bd_sf"/>
</dbReference>
<evidence type="ECO:0000256" key="1">
    <source>
        <dbReference type="SAM" id="MobiDB-lite"/>
    </source>
</evidence>
<reference evidence="2 3" key="1">
    <citation type="submission" date="2016-11" db="EMBL/GenBank/DDBJ databases">
        <authorList>
            <person name="Jaros S."/>
            <person name="Januszkiewicz K."/>
            <person name="Wedrychowicz H."/>
        </authorList>
    </citation>
    <scope>NUCLEOTIDE SEQUENCE [LARGE SCALE GENOMIC DNA]</scope>
    <source>
        <strain evidence="2 3">DSM 12906</strain>
    </source>
</reference>
<protein>
    <submittedName>
        <fullName evidence="2">Helix-turn-helix domain-containing protein</fullName>
    </submittedName>
</protein>
<sequence length="394" mass="42856">MSFWAVNWAAEVKLPVLSEKLVLLLLANFANDDDEAWPRIDTLMDMTCKSKSTVHRLLQSLEAQGYITRMGTREYRENSRTGSVMSVSVIRLNVPDSVHRSRRKMGPRPEVTQPNMPSQMVSPKNETHGNGPIDSEPDFDEVPSEAVNPIFGTHGEFESVSPTSGTEGVPPVGLTYKEEPPFRTTNPTPLPPSDDSEVDELGDGPVGSGRVSNDENETLPPGPTAEQWLVLRDCLPRPMQALDGPTALRVVGLLVERLEAGWSPDRIHDTLAGNALPPNVRSLGGLVLHRVGAIPVDGAPRRLTAVPRPAAPQPPQFRPLWMVEKKRAELTGSEDAGRPREWFMATYPGPSTVLADVALGEYLRAELRNPAAPGRSGVSAARDDDQDSPLAKGS</sequence>
<feature type="region of interest" description="Disordered" evidence="1">
    <location>
        <begin position="368"/>
        <end position="394"/>
    </location>
</feature>
<keyword evidence="3" id="KW-1185">Reference proteome</keyword>
<accession>A0A1M6JH44</accession>
<dbReference type="STRING" id="1123357.SAMN02745244_02562"/>
<evidence type="ECO:0000313" key="3">
    <source>
        <dbReference type="Proteomes" id="UP000184512"/>
    </source>
</evidence>